<evidence type="ECO:0000256" key="5">
    <source>
        <dbReference type="ARBA" id="ARBA00039227"/>
    </source>
</evidence>
<gene>
    <name evidence="7" type="primary">lrp</name>
    <name evidence="7" type="ORF">ACFP85_07850</name>
</gene>
<dbReference type="PROSITE" id="PS00519">
    <property type="entry name" value="HTH_ASNC_1"/>
    <property type="match status" value="1"/>
</dbReference>
<dbReference type="NCBIfam" id="NF008370">
    <property type="entry name" value="PRK11169.1"/>
    <property type="match status" value="1"/>
</dbReference>
<dbReference type="InterPro" id="IPR011991">
    <property type="entry name" value="ArsR-like_HTH"/>
</dbReference>
<comment type="caution">
    <text evidence="7">The sequence shown here is derived from an EMBL/GenBank/DDBJ whole genome shotgun (WGS) entry which is preliminary data.</text>
</comment>
<dbReference type="SMART" id="SM00344">
    <property type="entry name" value="HTH_ASNC"/>
    <property type="match status" value="1"/>
</dbReference>
<reference evidence="8" key="1">
    <citation type="journal article" date="2019" name="Int. J. Syst. Evol. Microbiol.">
        <title>The Global Catalogue of Microorganisms (GCM) 10K type strain sequencing project: providing services to taxonomists for standard genome sequencing and annotation.</title>
        <authorList>
            <consortium name="The Broad Institute Genomics Platform"/>
            <consortium name="The Broad Institute Genome Sequencing Center for Infectious Disease"/>
            <person name="Wu L."/>
            <person name="Ma J."/>
        </authorList>
    </citation>
    <scope>NUCLEOTIDE SEQUENCE [LARGE SCALE GENOMIC DNA]</scope>
    <source>
        <strain evidence="8">CGMCC 1.16031</strain>
    </source>
</reference>
<protein>
    <recommendedName>
        <fullName evidence="5">Leucine-responsive regulatory protein</fullName>
    </recommendedName>
</protein>
<dbReference type="CDD" id="cd00090">
    <property type="entry name" value="HTH_ARSR"/>
    <property type="match status" value="1"/>
</dbReference>
<dbReference type="InterPro" id="IPR019888">
    <property type="entry name" value="Tscrpt_reg_AsnC-like"/>
</dbReference>
<dbReference type="Gene3D" id="3.30.70.920">
    <property type="match status" value="1"/>
</dbReference>
<dbReference type="InterPro" id="IPR011008">
    <property type="entry name" value="Dimeric_a/b-barrel"/>
</dbReference>
<dbReference type="EMBL" id="JBHSUS010000001">
    <property type="protein sequence ID" value="MFC6440059.1"/>
    <property type="molecule type" value="Genomic_DNA"/>
</dbReference>
<evidence type="ECO:0000259" key="6">
    <source>
        <dbReference type="PROSITE" id="PS50956"/>
    </source>
</evidence>
<evidence type="ECO:0000256" key="3">
    <source>
        <dbReference type="ARBA" id="ARBA00023159"/>
    </source>
</evidence>
<dbReference type="InterPro" id="IPR036390">
    <property type="entry name" value="WH_DNA-bd_sf"/>
</dbReference>
<dbReference type="PANTHER" id="PTHR30154:SF0">
    <property type="entry name" value="LEUCINE-RESPONSIVE REGULATORY PROTEIN"/>
    <property type="match status" value="1"/>
</dbReference>
<keyword evidence="8" id="KW-1185">Reference proteome</keyword>
<name>A0ABW1XN29_9ALTE</name>
<evidence type="ECO:0000313" key="8">
    <source>
        <dbReference type="Proteomes" id="UP001596364"/>
    </source>
</evidence>
<dbReference type="InterPro" id="IPR000485">
    <property type="entry name" value="AsnC-type_HTH_dom"/>
</dbReference>
<proteinExistence type="predicted"/>
<evidence type="ECO:0000256" key="4">
    <source>
        <dbReference type="ARBA" id="ARBA00023163"/>
    </source>
</evidence>
<dbReference type="Proteomes" id="UP001596364">
    <property type="component" value="Unassembled WGS sequence"/>
</dbReference>
<dbReference type="Pfam" id="PF13412">
    <property type="entry name" value="HTH_24"/>
    <property type="match status" value="1"/>
</dbReference>
<sequence length="162" mass="18584">MLVKTPKHLDRIDRNILNELQQDGRLSNVELSKRVGLSPTPCLERVRRLEQQGYITGYRAILNPQLLGASMLVFVEITLSREPDIFDKFARAVSLLDEIQECHLVSGNFDFLLKARVADMSTYRKLLGDTLLKLPGISESRSYVVMDEYKHHDKIRINLKSS</sequence>
<dbReference type="InterPro" id="IPR019885">
    <property type="entry name" value="Tscrpt_reg_HTH_AsnC-type_CS"/>
</dbReference>
<evidence type="ECO:0000256" key="1">
    <source>
        <dbReference type="ARBA" id="ARBA00023015"/>
    </source>
</evidence>
<dbReference type="InterPro" id="IPR036388">
    <property type="entry name" value="WH-like_DNA-bd_sf"/>
</dbReference>
<dbReference type="RefSeq" id="WP_131256946.1">
    <property type="nucleotide sequence ID" value="NZ_JBHSUS010000001.1"/>
</dbReference>
<keyword evidence="2" id="KW-0238">DNA-binding</keyword>
<dbReference type="PRINTS" id="PR00033">
    <property type="entry name" value="HTHASNC"/>
</dbReference>
<feature type="domain" description="HTH asnC-type" evidence="6">
    <location>
        <begin position="9"/>
        <end position="70"/>
    </location>
</feature>
<dbReference type="Gene3D" id="1.10.10.10">
    <property type="entry name" value="Winged helix-like DNA-binding domain superfamily/Winged helix DNA-binding domain"/>
    <property type="match status" value="1"/>
</dbReference>
<dbReference type="SUPFAM" id="SSF54909">
    <property type="entry name" value="Dimeric alpha+beta barrel"/>
    <property type="match status" value="1"/>
</dbReference>
<dbReference type="SUPFAM" id="SSF46785">
    <property type="entry name" value="Winged helix' DNA-binding domain"/>
    <property type="match status" value="1"/>
</dbReference>
<evidence type="ECO:0000313" key="7">
    <source>
        <dbReference type="EMBL" id="MFC6440059.1"/>
    </source>
</evidence>
<dbReference type="InterPro" id="IPR019887">
    <property type="entry name" value="Tscrpt_reg_AsnC/Lrp_C"/>
</dbReference>
<dbReference type="Pfam" id="PF01037">
    <property type="entry name" value="AsnC_trans_reg"/>
    <property type="match status" value="1"/>
</dbReference>
<keyword evidence="4" id="KW-0804">Transcription</keyword>
<keyword evidence="3" id="KW-0010">Activator</keyword>
<keyword evidence="1" id="KW-0805">Transcription regulation</keyword>
<dbReference type="PANTHER" id="PTHR30154">
    <property type="entry name" value="LEUCINE-RESPONSIVE REGULATORY PROTEIN"/>
    <property type="match status" value="1"/>
</dbReference>
<evidence type="ECO:0000256" key="2">
    <source>
        <dbReference type="ARBA" id="ARBA00023125"/>
    </source>
</evidence>
<organism evidence="7 8">
    <name type="scientific">Pseudobowmanella zhangzhouensis</name>
    <dbReference type="NCBI Taxonomy" id="1537679"/>
    <lineage>
        <taxon>Bacteria</taxon>
        <taxon>Pseudomonadati</taxon>
        <taxon>Pseudomonadota</taxon>
        <taxon>Gammaproteobacteria</taxon>
        <taxon>Alteromonadales</taxon>
        <taxon>Alteromonadaceae</taxon>
    </lineage>
</organism>
<accession>A0ABW1XN29</accession>
<dbReference type="PROSITE" id="PS50956">
    <property type="entry name" value="HTH_ASNC_2"/>
    <property type="match status" value="1"/>
</dbReference>